<evidence type="ECO:0000313" key="2">
    <source>
        <dbReference type="EMBL" id="KAH3804590.1"/>
    </source>
</evidence>
<feature type="chain" id="PRO_5039154483" evidence="1">
    <location>
        <begin position="26"/>
        <end position="217"/>
    </location>
</feature>
<gene>
    <name evidence="2" type="ORF">DPMN_132877</name>
</gene>
<dbReference type="EMBL" id="JAIWYP010000006">
    <property type="protein sequence ID" value="KAH3804590.1"/>
    <property type="molecule type" value="Genomic_DNA"/>
</dbReference>
<comment type="caution">
    <text evidence="2">The sequence shown here is derived from an EMBL/GenBank/DDBJ whole genome shotgun (WGS) entry which is preliminary data.</text>
</comment>
<reference evidence="2" key="2">
    <citation type="submission" date="2020-11" db="EMBL/GenBank/DDBJ databases">
        <authorList>
            <person name="McCartney M.A."/>
            <person name="Auch B."/>
            <person name="Kono T."/>
            <person name="Mallez S."/>
            <person name="Becker A."/>
            <person name="Gohl D.M."/>
            <person name="Silverstein K.A.T."/>
            <person name="Koren S."/>
            <person name="Bechman K.B."/>
            <person name="Herman A."/>
            <person name="Abrahante J.E."/>
            <person name="Garbe J."/>
        </authorList>
    </citation>
    <scope>NUCLEOTIDE SEQUENCE</scope>
    <source>
        <strain evidence="2">Duluth1</strain>
        <tissue evidence="2">Whole animal</tissue>
    </source>
</reference>
<evidence type="ECO:0000313" key="3">
    <source>
        <dbReference type="Proteomes" id="UP000828390"/>
    </source>
</evidence>
<keyword evidence="1" id="KW-0732">Signal</keyword>
<organism evidence="2 3">
    <name type="scientific">Dreissena polymorpha</name>
    <name type="common">Zebra mussel</name>
    <name type="synonym">Mytilus polymorpha</name>
    <dbReference type="NCBI Taxonomy" id="45954"/>
    <lineage>
        <taxon>Eukaryota</taxon>
        <taxon>Metazoa</taxon>
        <taxon>Spiralia</taxon>
        <taxon>Lophotrochozoa</taxon>
        <taxon>Mollusca</taxon>
        <taxon>Bivalvia</taxon>
        <taxon>Autobranchia</taxon>
        <taxon>Heteroconchia</taxon>
        <taxon>Euheterodonta</taxon>
        <taxon>Imparidentia</taxon>
        <taxon>Neoheterodontei</taxon>
        <taxon>Myida</taxon>
        <taxon>Dreissenoidea</taxon>
        <taxon>Dreissenidae</taxon>
        <taxon>Dreissena</taxon>
    </lineage>
</organism>
<protein>
    <submittedName>
        <fullName evidence="2">Uncharacterized protein</fullName>
    </submittedName>
</protein>
<name>A0A9D4JAG6_DREPO</name>
<dbReference type="AlphaFoldDB" id="A0A9D4JAG6"/>
<dbReference type="Proteomes" id="UP000828390">
    <property type="component" value="Unassembled WGS sequence"/>
</dbReference>
<sequence>MAYPSMSMTSWLLVLLLTTVGTVKARHDPDTREECDLGGGNMCEDAEYVKECIPGVSTESLTDGICQCPGVVGSLCNNNIQCQQMDEISICLEISQTTTEATRRKRSETESRCACRGTPSVIAWCQTDGKPGGRCDGNNDTCSKDKNAVCDPIAKLCTCRPGTDIVNGVCGSYGGLCDTGSKCPLDKNASCDLKTSMCICLADAAAFNGVCVLSKHH</sequence>
<keyword evidence="3" id="KW-1185">Reference proteome</keyword>
<proteinExistence type="predicted"/>
<feature type="signal peptide" evidence="1">
    <location>
        <begin position="1"/>
        <end position="25"/>
    </location>
</feature>
<evidence type="ECO:0000256" key="1">
    <source>
        <dbReference type="SAM" id="SignalP"/>
    </source>
</evidence>
<reference evidence="2" key="1">
    <citation type="journal article" date="2019" name="bioRxiv">
        <title>The Genome of the Zebra Mussel, Dreissena polymorpha: A Resource for Invasive Species Research.</title>
        <authorList>
            <person name="McCartney M.A."/>
            <person name="Auch B."/>
            <person name="Kono T."/>
            <person name="Mallez S."/>
            <person name="Zhang Y."/>
            <person name="Obille A."/>
            <person name="Becker A."/>
            <person name="Abrahante J.E."/>
            <person name="Garbe J."/>
            <person name="Badalamenti J.P."/>
            <person name="Herman A."/>
            <person name="Mangelson H."/>
            <person name="Liachko I."/>
            <person name="Sullivan S."/>
            <person name="Sone E.D."/>
            <person name="Koren S."/>
            <person name="Silverstein K.A.T."/>
            <person name="Beckman K.B."/>
            <person name="Gohl D.M."/>
        </authorList>
    </citation>
    <scope>NUCLEOTIDE SEQUENCE</scope>
    <source>
        <strain evidence="2">Duluth1</strain>
        <tissue evidence="2">Whole animal</tissue>
    </source>
</reference>
<accession>A0A9D4JAG6</accession>